<organism evidence="1 2">
    <name type="scientific">Kipferlia bialata</name>
    <dbReference type="NCBI Taxonomy" id="797122"/>
    <lineage>
        <taxon>Eukaryota</taxon>
        <taxon>Metamonada</taxon>
        <taxon>Carpediemonas-like organisms</taxon>
        <taxon>Kipferlia</taxon>
    </lineage>
</organism>
<protein>
    <submittedName>
        <fullName evidence="1">Uncharacterized protein</fullName>
    </submittedName>
</protein>
<reference evidence="1 2" key="1">
    <citation type="journal article" date="2018" name="PLoS ONE">
        <title>The draft genome of Kipferlia bialata reveals reductive genome evolution in fornicate parasites.</title>
        <authorList>
            <person name="Tanifuji G."/>
            <person name="Takabayashi S."/>
            <person name="Kume K."/>
            <person name="Takagi M."/>
            <person name="Nakayama T."/>
            <person name="Kamikawa R."/>
            <person name="Inagaki Y."/>
            <person name="Hashimoto T."/>
        </authorList>
    </citation>
    <scope>NUCLEOTIDE SEQUENCE [LARGE SCALE GENOMIC DNA]</scope>
    <source>
        <strain evidence="1">NY0173</strain>
    </source>
</reference>
<comment type="caution">
    <text evidence="1">The sequence shown here is derived from an EMBL/GenBank/DDBJ whole genome shotgun (WGS) entry which is preliminary data.</text>
</comment>
<evidence type="ECO:0000313" key="1">
    <source>
        <dbReference type="EMBL" id="GIQ85394.1"/>
    </source>
</evidence>
<proteinExistence type="predicted"/>
<sequence length="178" mass="20135">MGRPHMTSFDDPHTAVRSYNVHTKARTDIPFLADKRLLSDIRHHLVVHEGVIQCVTSELDRAEGTGWARSYSYVPRIRGRERTEDQGMWIQGPKGLVFPPRGVTSLGRHLVAWDETRMATWDTLTSTWEGLDISMLGTDVPMAALARVDTDQLLIVTEPGYRVDRQGKGAMYLVTLEF</sequence>
<dbReference type="AlphaFoldDB" id="A0A9K3GIP7"/>
<gene>
    <name evidence="1" type="ORF">KIPB_007047</name>
</gene>
<name>A0A9K3GIP7_9EUKA</name>
<evidence type="ECO:0000313" key="2">
    <source>
        <dbReference type="Proteomes" id="UP000265618"/>
    </source>
</evidence>
<dbReference type="EMBL" id="BDIP01001918">
    <property type="protein sequence ID" value="GIQ85394.1"/>
    <property type="molecule type" value="Genomic_DNA"/>
</dbReference>
<accession>A0A9K3GIP7</accession>
<dbReference type="Proteomes" id="UP000265618">
    <property type="component" value="Unassembled WGS sequence"/>
</dbReference>
<keyword evidence="2" id="KW-1185">Reference proteome</keyword>